<dbReference type="Gene3D" id="3.40.50.720">
    <property type="entry name" value="NAD(P)-binding Rossmann-like Domain"/>
    <property type="match status" value="1"/>
</dbReference>
<dbReference type="Pfam" id="PF01370">
    <property type="entry name" value="Epimerase"/>
    <property type="match status" value="1"/>
</dbReference>
<accession>A0A5N3PDD0</accession>
<dbReference type="OrthoDB" id="9801785at2"/>
<keyword evidence="3" id="KW-1185">Reference proteome</keyword>
<sequence length="318" mass="33982">MSKRYLVTGGCGFIGSHLVESLVRDGADVTILDDLSTGRRENLVDGAEFIHGDIRDQATLLKSAKSCDGIFHLAAIASVPRCTQQWQASHGVNLSASIGIFEVAADLGLPVVYASSSAVYGDAERTPIDEDAPKRPISAYGADKYAMELHAFAGAGTRGLRSFGLRFFNIYGPRQDPHSPYSGVIAVFMQNAFEGRPIVVHGNGEQVRDFVFVTDAVRALRGAMDRLQSNHAPTAEVSNVCTGQATSVRTLADTVARLLRPDLEISASAPRAGDIMTSVGDPARLHRLLGFEPRTLLSEGLSAMMPVSAKPRDEVATA</sequence>
<dbReference type="Gene3D" id="3.90.25.10">
    <property type="entry name" value="UDP-galactose 4-epimerase, domain 1"/>
    <property type="match status" value="1"/>
</dbReference>
<dbReference type="InterPro" id="IPR001509">
    <property type="entry name" value="Epimerase_deHydtase"/>
</dbReference>
<comment type="caution">
    <text evidence="2">The sequence shown here is derived from an EMBL/GenBank/DDBJ whole genome shotgun (WGS) entry which is preliminary data.</text>
</comment>
<evidence type="ECO:0000313" key="2">
    <source>
        <dbReference type="EMBL" id="KAB0267739.1"/>
    </source>
</evidence>
<evidence type="ECO:0000313" key="3">
    <source>
        <dbReference type="Proteomes" id="UP000325684"/>
    </source>
</evidence>
<proteinExistence type="predicted"/>
<dbReference type="RefSeq" id="WP_150944092.1">
    <property type="nucleotide sequence ID" value="NZ_VCMV01000013.1"/>
</dbReference>
<protein>
    <submittedName>
        <fullName evidence="2">NAD-dependent epimerase/dehydratase family protein</fullName>
    </submittedName>
</protein>
<dbReference type="AlphaFoldDB" id="A0A5N3PDD0"/>
<dbReference type="PANTHER" id="PTHR43245:SF13">
    <property type="entry name" value="UDP-D-APIOSE_UDP-D-XYLOSE SYNTHASE 2"/>
    <property type="match status" value="1"/>
</dbReference>
<gene>
    <name evidence="2" type="ORF">FEZ63_10720</name>
</gene>
<dbReference type="EMBL" id="VCMV01000013">
    <property type="protein sequence ID" value="KAB0267739.1"/>
    <property type="molecule type" value="Genomic_DNA"/>
</dbReference>
<reference evidence="2 3" key="1">
    <citation type="journal article" date="2019" name="Microorganisms">
        <title>Genome Insights into the Novel Species Microvirga brassicacearum, a Rapeseed Endophyte with Biotechnological Potential.</title>
        <authorList>
            <person name="Jimenez-Gomez A."/>
            <person name="Saati-Santamaria Z."/>
            <person name="Igual J.M."/>
            <person name="Rivas R."/>
            <person name="Mateos P.F."/>
            <person name="Garcia-Fraile P."/>
        </authorList>
    </citation>
    <scope>NUCLEOTIDE SEQUENCE [LARGE SCALE GENOMIC DNA]</scope>
    <source>
        <strain evidence="2 3">CDVBN77</strain>
    </source>
</reference>
<dbReference type="PANTHER" id="PTHR43245">
    <property type="entry name" value="BIFUNCTIONAL POLYMYXIN RESISTANCE PROTEIN ARNA"/>
    <property type="match status" value="1"/>
</dbReference>
<dbReference type="Proteomes" id="UP000325684">
    <property type="component" value="Unassembled WGS sequence"/>
</dbReference>
<name>A0A5N3PDD0_9HYPH</name>
<evidence type="ECO:0000259" key="1">
    <source>
        <dbReference type="Pfam" id="PF01370"/>
    </source>
</evidence>
<organism evidence="2 3">
    <name type="scientific">Microvirga brassicacearum</name>
    <dbReference type="NCBI Taxonomy" id="2580413"/>
    <lineage>
        <taxon>Bacteria</taxon>
        <taxon>Pseudomonadati</taxon>
        <taxon>Pseudomonadota</taxon>
        <taxon>Alphaproteobacteria</taxon>
        <taxon>Hyphomicrobiales</taxon>
        <taxon>Methylobacteriaceae</taxon>
        <taxon>Microvirga</taxon>
    </lineage>
</organism>
<dbReference type="SUPFAM" id="SSF51735">
    <property type="entry name" value="NAD(P)-binding Rossmann-fold domains"/>
    <property type="match status" value="1"/>
</dbReference>
<dbReference type="InterPro" id="IPR036291">
    <property type="entry name" value="NAD(P)-bd_dom_sf"/>
</dbReference>
<dbReference type="InterPro" id="IPR050177">
    <property type="entry name" value="Lipid_A_modif_metabolic_enz"/>
</dbReference>
<feature type="domain" description="NAD-dependent epimerase/dehydratase" evidence="1">
    <location>
        <begin position="6"/>
        <end position="231"/>
    </location>
</feature>